<keyword evidence="2" id="KW-0472">Membrane</keyword>
<feature type="region of interest" description="Disordered" evidence="1">
    <location>
        <begin position="182"/>
        <end position="207"/>
    </location>
</feature>
<organism evidence="3 4">
    <name type="scientific">Aphanomyces euteiches</name>
    <dbReference type="NCBI Taxonomy" id="100861"/>
    <lineage>
        <taxon>Eukaryota</taxon>
        <taxon>Sar</taxon>
        <taxon>Stramenopiles</taxon>
        <taxon>Oomycota</taxon>
        <taxon>Saprolegniomycetes</taxon>
        <taxon>Saprolegniales</taxon>
        <taxon>Verrucalvaceae</taxon>
        <taxon>Aphanomyces</taxon>
    </lineage>
</organism>
<reference evidence="3 4" key="1">
    <citation type="submission" date="2019-07" db="EMBL/GenBank/DDBJ databases">
        <title>Genomics analysis of Aphanomyces spp. identifies a new class of oomycete effector associated with host adaptation.</title>
        <authorList>
            <person name="Gaulin E."/>
        </authorList>
    </citation>
    <scope>NUCLEOTIDE SEQUENCE [LARGE SCALE GENOMIC DNA]</scope>
    <source>
        <strain evidence="3 4">ATCC 201684</strain>
    </source>
</reference>
<dbReference type="AlphaFoldDB" id="A0A6G0WBJ0"/>
<evidence type="ECO:0000313" key="4">
    <source>
        <dbReference type="Proteomes" id="UP000481153"/>
    </source>
</evidence>
<gene>
    <name evidence="3" type="ORF">Ae201684_017520</name>
</gene>
<accession>A0A6G0WBJ0</accession>
<keyword evidence="2" id="KW-1133">Transmembrane helix</keyword>
<dbReference type="Proteomes" id="UP000481153">
    <property type="component" value="Unassembled WGS sequence"/>
</dbReference>
<evidence type="ECO:0000256" key="2">
    <source>
        <dbReference type="SAM" id="Phobius"/>
    </source>
</evidence>
<keyword evidence="2" id="KW-0812">Transmembrane</keyword>
<evidence type="ECO:0000256" key="1">
    <source>
        <dbReference type="SAM" id="MobiDB-lite"/>
    </source>
</evidence>
<dbReference type="EMBL" id="VJMJ01000300">
    <property type="protein sequence ID" value="KAF0723617.1"/>
    <property type="molecule type" value="Genomic_DNA"/>
</dbReference>
<keyword evidence="4" id="KW-1185">Reference proteome</keyword>
<protein>
    <submittedName>
        <fullName evidence="3">Uncharacterized protein</fullName>
    </submittedName>
</protein>
<feature type="region of interest" description="Disordered" evidence="1">
    <location>
        <begin position="1"/>
        <end position="20"/>
    </location>
</feature>
<feature type="transmembrane region" description="Helical" evidence="2">
    <location>
        <begin position="28"/>
        <end position="49"/>
    </location>
</feature>
<evidence type="ECO:0000313" key="3">
    <source>
        <dbReference type="EMBL" id="KAF0723617.1"/>
    </source>
</evidence>
<sequence length="207" mass="22480">MPSTASNASTLPTHEANRATSRSYSRKTLIAMGVVIATTCSVAAVGSAFPSAHTTRSLRELTDLPSLARIAWNEANKLSAIKWLTGELATGTSYLAIKQKALFEVAIQDTIAINVVDDEANVDKNSRTYSGAHNNIKGCPFMGARGQPFTRNTFAVQNPNLTYPLHLRGPKSKLDLSCRQRPLQPHDLPTRHHHQHVGASVDSVCRP</sequence>
<comment type="caution">
    <text evidence="3">The sequence shown here is derived from an EMBL/GenBank/DDBJ whole genome shotgun (WGS) entry which is preliminary data.</text>
</comment>
<proteinExistence type="predicted"/>
<name>A0A6G0WBJ0_9STRA</name>
<dbReference type="VEuPathDB" id="FungiDB:AeMF1_007559"/>